<accession>A0ABN9YCC6</accession>
<feature type="region of interest" description="Disordered" evidence="2">
    <location>
        <begin position="1"/>
        <end position="47"/>
    </location>
</feature>
<evidence type="ECO:0000259" key="3">
    <source>
        <dbReference type="PROSITE" id="PS50059"/>
    </source>
</evidence>
<evidence type="ECO:0000313" key="4">
    <source>
        <dbReference type="EMBL" id="CAK0908887.1"/>
    </source>
</evidence>
<name>A0ABN9YCC6_9DINO</name>
<dbReference type="EMBL" id="CAUYUJ010022093">
    <property type="protein sequence ID" value="CAK0908887.1"/>
    <property type="molecule type" value="Genomic_DNA"/>
</dbReference>
<dbReference type="Pfam" id="PF00254">
    <property type="entry name" value="FKBP_C"/>
    <property type="match status" value="1"/>
</dbReference>
<dbReference type="InterPro" id="IPR046357">
    <property type="entry name" value="PPIase_dom_sf"/>
</dbReference>
<comment type="caution">
    <text evidence="4">The sequence shown here is derived from an EMBL/GenBank/DDBJ whole genome shotgun (WGS) entry which is preliminary data.</text>
</comment>
<keyword evidence="1" id="KW-0697">Rotamase</keyword>
<evidence type="ECO:0000256" key="2">
    <source>
        <dbReference type="SAM" id="MobiDB-lite"/>
    </source>
</evidence>
<protein>
    <recommendedName>
        <fullName evidence="1">peptidylprolyl isomerase</fullName>
        <ecNumber evidence="1">5.2.1.8</ecNumber>
    </recommendedName>
</protein>
<dbReference type="SUPFAM" id="SSF54534">
    <property type="entry name" value="FKBP-like"/>
    <property type="match status" value="1"/>
</dbReference>
<organism evidence="4 5">
    <name type="scientific">Prorocentrum cordatum</name>
    <dbReference type="NCBI Taxonomy" id="2364126"/>
    <lineage>
        <taxon>Eukaryota</taxon>
        <taxon>Sar</taxon>
        <taxon>Alveolata</taxon>
        <taxon>Dinophyceae</taxon>
        <taxon>Prorocentrales</taxon>
        <taxon>Prorocentraceae</taxon>
        <taxon>Prorocentrum</taxon>
    </lineage>
</organism>
<keyword evidence="1" id="KW-0413">Isomerase</keyword>
<proteinExistence type="predicted"/>
<dbReference type="Gene3D" id="3.10.50.40">
    <property type="match status" value="1"/>
</dbReference>
<evidence type="ECO:0000313" key="5">
    <source>
        <dbReference type="Proteomes" id="UP001189429"/>
    </source>
</evidence>
<comment type="catalytic activity">
    <reaction evidence="1">
        <text>[protein]-peptidylproline (omega=180) = [protein]-peptidylproline (omega=0)</text>
        <dbReference type="Rhea" id="RHEA:16237"/>
        <dbReference type="Rhea" id="RHEA-COMP:10747"/>
        <dbReference type="Rhea" id="RHEA-COMP:10748"/>
        <dbReference type="ChEBI" id="CHEBI:83833"/>
        <dbReference type="ChEBI" id="CHEBI:83834"/>
        <dbReference type="EC" id="5.2.1.8"/>
    </reaction>
</comment>
<feature type="domain" description="PPIase FKBP-type" evidence="3">
    <location>
        <begin position="258"/>
        <end position="372"/>
    </location>
</feature>
<dbReference type="InterPro" id="IPR001179">
    <property type="entry name" value="PPIase_FKBP_dom"/>
</dbReference>
<reference evidence="4" key="1">
    <citation type="submission" date="2023-10" db="EMBL/GenBank/DDBJ databases">
        <authorList>
            <person name="Chen Y."/>
            <person name="Shah S."/>
            <person name="Dougan E. K."/>
            <person name="Thang M."/>
            <person name="Chan C."/>
        </authorList>
    </citation>
    <scope>NUCLEOTIDE SEQUENCE [LARGE SCALE GENOMIC DNA]</scope>
</reference>
<dbReference type="PROSITE" id="PS50059">
    <property type="entry name" value="FKBP_PPIASE"/>
    <property type="match status" value="1"/>
</dbReference>
<feature type="region of interest" description="Disordered" evidence="2">
    <location>
        <begin position="67"/>
        <end position="109"/>
    </location>
</feature>
<keyword evidence="5" id="KW-1185">Reference proteome</keyword>
<dbReference type="EC" id="5.2.1.8" evidence="1"/>
<sequence>MPMDAESAAETVVMRDGGILEDRPRSVSNEGGGLYTQKTGLQPGERRAKQRGWILEEPVARESLNGQMDVDGSTTMPADAESAAETAVMSDGGILEDRPRSLSNEGGRRISQLQKGRTFSSGVTAGQKPTGKQIYKVLWHAERTKFLPETVGIDSVDSQTRAGAYCDATCVGASAISVSVPMDSPVRADFFSGGLVAQGCCAVPQCTEGNQLRAPMRNEDVICSPCRHAAIAGAGHGAAGGTVCAARQVPRRVAGRVAQMVAVQVAGGLRAQSWMLLLIPKVGTGATAKVGDLIAVDYKDTKGTSRDYRFGIGQMLPGMDEGIRGMRTGGVRKLQIPGKLAFGDKGIPAALGRPAVPAMTPVEVEVTLNFIPGRDEVYEYGEEGGSFGDKF</sequence>
<dbReference type="Proteomes" id="UP001189429">
    <property type="component" value="Unassembled WGS sequence"/>
</dbReference>
<gene>
    <name evidence="4" type="ORF">PCOR1329_LOCUS83451</name>
</gene>
<evidence type="ECO:0000256" key="1">
    <source>
        <dbReference type="PROSITE-ProRule" id="PRU00277"/>
    </source>
</evidence>